<protein>
    <submittedName>
        <fullName evidence="1">Ribbon-helix-helix protein, CopG family</fullName>
    </submittedName>
</protein>
<gene>
    <name evidence="1" type="ORF">PI95_024620</name>
</gene>
<proteinExistence type="predicted"/>
<comment type="caution">
    <text evidence="1">The sequence shown here is derived from an EMBL/GenBank/DDBJ whole genome shotgun (WGS) entry which is preliminary data.</text>
</comment>
<organism evidence="1 2">
    <name type="scientific">Hassallia byssoidea VB512170</name>
    <dbReference type="NCBI Taxonomy" id="1304833"/>
    <lineage>
        <taxon>Bacteria</taxon>
        <taxon>Bacillati</taxon>
        <taxon>Cyanobacteriota</taxon>
        <taxon>Cyanophyceae</taxon>
        <taxon>Nostocales</taxon>
        <taxon>Tolypothrichaceae</taxon>
        <taxon>Hassallia</taxon>
    </lineage>
</organism>
<evidence type="ECO:0000313" key="1">
    <source>
        <dbReference type="EMBL" id="NEU75657.1"/>
    </source>
</evidence>
<dbReference type="Pfam" id="PF21983">
    <property type="entry name" value="NikA-like"/>
    <property type="match status" value="1"/>
</dbReference>
<evidence type="ECO:0000313" key="2">
    <source>
        <dbReference type="Proteomes" id="UP000031549"/>
    </source>
</evidence>
<dbReference type="Proteomes" id="UP000031549">
    <property type="component" value="Unassembled WGS sequence"/>
</dbReference>
<dbReference type="EMBL" id="JTCM02000077">
    <property type="protein sequence ID" value="NEU75657.1"/>
    <property type="molecule type" value="Genomic_DNA"/>
</dbReference>
<accession>A0A846HDM0</accession>
<dbReference type="AlphaFoldDB" id="A0A846HDM0"/>
<keyword evidence="2" id="KW-1185">Reference proteome</keyword>
<dbReference type="InterPro" id="IPR010985">
    <property type="entry name" value="Ribbon_hlx_hlx"/>
</dbReference>
<reference evidence="1 2" key="1">
    <citation type="journal article" date="2015" name="Genome Announc.">
        <title>Draft Genome Sequence of Cyanobacterium Hassallia byssoidea Strain VB512170, Isolated from Monuments in India.</title>
        <authorList>
            <person name="Singh D."/>
            <person name="Chandrababunaidu M.M."/>
            <person name="Panda A."/>
            <person name="Sen D."/>
            <person name="Bhattacharyya S."/>
            <person name="Adhikary S.P."/>
            <person name="Tripathy S."/>
        </authorList>
    </citation>
    <scope>NUCLEOTIDE SEQUENCE [LARGE SCALE GENOMIC DNA]</scope>
    <source>
        <strain evidence="1 2">VB512170</strain>
    </source>
</reference>
<sequence length="49" mass="5716">MSREKMLKIRVSDYEFEQLRQEAQKQGVSMSDVVRKYISKLPKPDITAG</sequence>
<dbReference type="SUPFAM" id="SSF47598">
    <property type="entry name" value="Ribbon-helix-helix"/>
    <property type="match status" value="1"/>
</dbReference>
<dbReference type="RefSeq" id="WP_063842396.1">
    <property type="nucleotide sequence ID" value="NZ_JTCM02000077.1"/>
</dbReference>
<name>A0A846HDM0_9CYAN</name>
<dbReference type="GO" id="GO:0006355">
    <property type="term" value="P:regulation of DNA-templated transcription"/>
    <property type="evidence" value="ECO:0007669"/>
    <property type="project" value="InterPro"/>
</dbReference>
<dbReference type="InterPro" id="IPR053842">
    <property type="entry name" value="NikA-like"/>
</dbReference>